<dbReference type="Proteomes" id="UP000005317">
    <property type="component" value="Unassembled WGS sequence"/>
</dbReference>
<dbReference type="InterPro" id="IPR009858">
    <property type="entry name" value="DUF1415"/>
</dbReference>
<gene>
    <name evidence="1" type="ORF">Thini_2937</name>
</gene>
<dbReference type="OrthoDB" id="277390at2"/>
<accession>A0A656HGD5</accession>
<protein>
    <recommendedName>
        <fullName evidence="3">DUF1415 domain-containing protein</fullName>
    </recommendedName>
</protein>
<dbReference type="Pfam" id="PF07209">
    <property type="entry name" value="DUF1415"/>
    <property type="match status" value="1"/>
</dbReference>
<organism evidence="1 2">
    <name type="scientific">Thiothrix nivea (strain ATCC 35100 / DSM 5205 / JP2)</name>
    <dbReference type="NCBI Taxonomy" id="870187"/>
    <lineage>
        <taxon>Bacteria</taxon>
        <taxon>Pseudomonadati</taxon>
        <taxon>Pseudomonadota</taxon>
        <taxon>Gammaproteobacteria</taxon>
        <taxon>Thiotrichales</taxon>
        <taxon>Thiotrichaceae</taxon>
        <taxon>Thiothrix</taxon>
    </lineage>
</organism>
<keyword evidence="2" id="KW-1185">Reference proteome</keyword>
<sequence length="190" mass="21833">MKYPDATYIAQTRCWLENVVLRHNLCPFAHKPFKGGQIRYVVTDSARPEFLLEDLQQELEFLRATPVEVVETTLLIHPGTLEDFLDYNDFLDVVDALLVEEGYEGEFQVASFHPDYQFADTHPNDAENYTNRSPWPMLHLIREDSLGQAVTSYPDVDAIPERNIQTMNVLGTEHHRQVLETCLHAGTESE</sequence>
<dbReference type="AlphaFoldDB" id="A0A656HGD5"/>
<proteinExistence type="predicted"/>
<reference evidence="2" key="1">
    <citation type="journal article" date="2011" name="Stand. Genomic Sci.">
        <title>Genome sequence of the filamentous, gliding Thiothrix nivea neotype strain (JP2(T)).</title>
        <authorList>
            <person name="Lapidus A."/>
            <person name="Nolan M."/>
            <person name="Lucas S."/>
            <person name="Glavina Del Rio T."/>
            <person name="Tice H."/>
            <person name="Cheng J.F."/>
            <person name="Tapia R."/>
            <person name="Han C."/>
            <person name="Goodwin L."/>
            <person name="Pitluck S."/>
            <person name="Liolios K."/>
            <person name="Pagani I."/>
            <person name="Ivanova N."/>
            <person name="Huntemann M."/>
            <person name="Mavromatis K."/>
            <person name="Mikhailova N."/>
            <person name="Pati A."/>
            <person name="Chen A."/>
            <person name="Palaniappan K."/>
            <person name="Land M."/>
            <person name="Brambilla E.M."/>
            <person name="Rohde M."/>
            <person name="Abt B."/>
            <person name="Verbarg S."/>
            <person name="Goker M."/>
            <person name="Bristow J."/>
            <person name="Eisen J.A."/>
            <person name="Markowitz V."/>
            <person name="Hugenholtz P."/>
            <person name="Kyrpides N.C."/>
            <person name="Klenk H.P."/>
            <person name="Woyke T."/>
        </authorList>
    </citation>
    <scope>NUCLEOTIDE SEQUENCE [LARGE SCALE GENOMIC DNA]</scope>
    <source>
        <strain evidence="2">ATCC 35100 / DSM 5205 / JP2</strain>
    </source>
</reference>
<evidence type="ECO:0008006" key="3">
    <source>
        <dbReference type="Google" id="ProtNLM"/>
    </source>
</evidence>
<dbReference type="RefSeq" id="WP_002709363.1">
    <property type="nucleotide sequence ID" value="NZ_JH651384.1"/>
</dbReference>
<name>A0A656HGD5_THINJ</name>
<evidence type="ECO:0000313" key="2">
    <source>
        <dbReference type="Proteomes" id="UP000005317"/>
    </source>
</evidence>
<dbReference type="EMBL" id="JH651384">
    <property type="protein sequence ID" value="EIJ35463.1"/>
    <property type="molecule type" value="Genomic_DNA"/>
</dbReference>
<evidence type="ECO:0000313" key="1">
    <source>
        <dbReference type="EMBL" id="EIJ35463.1"/>
    </source>
</evidence>